<reference evidence="2 3" key="1">
    <citation type="submission" date="2018-09" db="EMBL/GenBank/DDBJ databases">
        <title>Whole genome sequencing of Idiomarina andamanensis W-5T (LMG 29773T= JCM 31645T).</title>
        <authorList>
            <person name="Das S.K."/>
        </authorList>
    </citation>
    <scope>NUCLEOTIDE SEQUENCE [LARGE SCALE GENOMIC DNA]</scope>
    <source>
        <strain evidence="2 3">W-5T</strain>
    </source>
</reference>
<dbReference type="SUPFAM" id="SSF53756">
    <property type="entry name" value="UDP-Glycosyltransferase/glycogen phosphorylase"/>
    <property type="match status" value="1"/>
</dbReference>
<sequence length="196" mass="21829">MFDKDTQAKFVADHQLEGKTVVLQVVRLSAYKKPGFIVDAAQEMILKNKRLLFVLIGGGELLEELKVKVARLELEQSIRILGPCYDKNQLSLWFSVAKISIVPTCIGLSAHHSLGFGVPVMTDDSIANQASEFDILQHGLNAVVYKEGSINDFILKLESFLDNEKMQESLSQGALNTIKYNSNLETKVRNFIDALS</sequence>
<evidence type="ECO:0000313" key="2">
    <source>
        <dbReference type="EMBL" id="QGT94672.1"/>
    </source>
</evidence>
<gene>
    <name evidence="2" type="ORF">D3795_00020</name>
</gene>
<dbReference type="Proteomes" id="UP000427820">
    <property type="component" value="Chromosome"/>
</dbReference>
<organism evidence="2 3">
    <name type="scientific">Pseudidiomarina andamanensis</name>
    <dbReference type="NCBI Taxonomy" id="1940690"/>
    <lineage>
        <taxon>Bacteria</taxon>
        <taxon>Pseudomonadati</taxon>
        <taxon>Pseudomonadota</taxon>
        <taxon>Gammaproteobacteria</taxon>
        <taxon>Alteromonadales</taxon>
        <taxon>Idiomarinaceae</taxon>
        <taxon>Pseudidiomarina</taxon>
    </lineage>
</organism>
<dbReference type="Gene3D" id="3.40.50.2000">
    <property type="entry name" value="Glycogen Phosphorylase B"/>
    <property type="match status" value="1"/>
</dbReference>
<dbReference type="Pfam" id="PF00534">
    <property type="entry name" value="Glycos_transf_1"/>
    <property type="match status" value="1"/>
</dbReference>
<dbReference type="EMBL" id="CP032551">
    <property type="protein sequence ID" value="QGT94672.1"/>
    <property type="molecule type" value="Genomic_DNA"/>
</dbReference>
<keyword evidence="3" id="KW-1185">Reference proteome</keyword>
<name>A0AA92EP04_9GAMM</name>
<feature type="domain" description="Glycosyl transferase family 1" evidence="1">
    <location>
        <begin position="13"/>
        <end position="174"/>
    </location>
</feature>
<dbReference type="InterPro" id="IPR001296">
    <property type="entry name" value="Glyco_trans_1"/>
</dbReference>
<proteinExistence type="predicted"/>
<evidence type="ECO:0000259" key="1">
    <source>
        <dbReference type="Pfam" id="PF00534"/>
    </source>
</evidence>
<evidence type="ECO:0000313" key="3">
    <source>
        <dbReference type="Proteomes" id="UP000427820"/>
    </source>
</evidence>
<accession>A0AA92EP04</accession>
<dbReference type="AlphaFoldDB" id="A0AA92EP04"/>
<dbReference type="GO" id="GO:0016757">
    <property type="term" value="F:glycosyltransferase activity"/>
    <property type="evidence" value="ECO:0007669"/>
    <property type="project" value="InterPro"/>
</dbReference>
<protein>
    <submittedName>
        <fullName evidence="2">Glycosyltransferase</fullName>
    </submittedName>
</protein>
<dbReference type="RefSeq" id="WP_156265604.1">
    <property type="nucleotide sequence ID" value="NZ_CP032551.1"/>
</dbReference>
<dbReference type="KEGG" id="panm:D3795_00020"/>